<keyword evidence="1" id="KW-0812">Transmembrane</keyword>
<accession>A0ABS9CFZ8</accession>
<dbReference type="Proteomes" id="UP001200470">
    <property type="component" value="Unassembled WGS sequence"/>
</dbReference>
<dbReference type="Pfam" id="PF14014">
    <property type="entry name" value="DUF4230"/>
    <property type="match status" value="1"/>
</dbReference>
<feature type="transmembrane region" description="Helical" evidence="1">
    <location>
        <begin position="7"/>
        <end position="26"/>
    </location>
</feature>
<evidence type="ECO:0000256" key="1">
    <source>
        <dbReference type="SAM" id="Phobius"/>
    </source>
</evidence>
<comment type="caution">
    <text evidence="2">The sequence shown here is derived from an EMBL/GenBank/DDBJ whole genome shotgun (WGS) entry which is preliminary data.</text>
</comment>
<organism evidence="2 3">
    <name type="scientific">Xylanibacter brevis</name>
    <dbReference type="NCBI Taxonomy" id="83231"/>
    <lineage>
        <taxon>Bacteria</taxon>
        <taxon>Pseudomonadati</taxon>
        <taxon>Bacteroidota</taxon>
        <taxon>Bacteroidia</taxon>
        <taxon>Bacteroidales</taxon>
        <taxon>Prevotellaceae</taxon>
        <taxon>Xylanibacter</taxon>
    </lineage>
</organism>
<keyword evidence="1" id="KW-0472">Membrane</keyword>
<gene>
    <name evidence="2" type="ORF">I6E12_03885</name>
</gene>
<keyword evidence="1" id="KW-1133">Transmembrane helix</keyword>
<dbReference type="EMBL" id="JADYTN010000006">
    <property type="protein sequence ID" value="MCF2563252.1"/>
    <property type="molecule type" value="Genomic_DNA"/>
</dbReference>
<proteinExistence type="predicted"/>
<evidence type="ECO:0000313" key="3">
    <source>
        <dbReference type="Proteomes" id="UP001200470"/>
    </source>
</evidence>
<protein>
    <submittedName>
        <fullName evidence="2">DUF4230 domain-containing protein</fullName>
    </submittedName>
</protein>
<name>A0ABS9CFZ8_9BACT</name>
<reference evidence="2 3" key="1">
    <citation type="submission" date="2020-12" db="EMBL/GenBank/DDBJ databases">
        <title>Whole genome sequences of gut porcine anaerobes.</title>
        <authorList>
            <person name="Kubasova T."/>
            <person name="Jahodarova E."/>
            <person name="Rychlik I."/>
        </authorList>
    </citation>
    <scope>NUCLEOTIDE SEQUENCE [LARGE SCALE GENOMIC DNA]</scope>
    <source>
        <strain evidence="2 3">An925</strain>
    </source>
</reference>
<keyword evidence="3" id="KW-1185">Reference proteome</keyword>
<evidence type="ECO:0000313" key="2">
    <source>
        <dbReference type="EMBL" id="MCF2563252.1"/>
    </source>
</evidence>
<dbReference type="InterPro" id="IPR025324">
    <property type="entry name" value="DUF4230"/>
</dbReference>
<dbReference type="RefSeq" id="WP_173824951.1">
    <property type="nucleotide sequence ID" value="NZ_JADYTN010000006.1"/>
</dbReference>
<sequence>MIRTIKRIGICLILLAFLAFGGWVFWMNKDNEVAVEPQRQVELSPTQVRSIEAIGQWEFLAVSDEELVDTIRKGFFSDDQLTRIYYGTLRLGVDMSRVQEGWVTMRGDTIVCTLPPVQLLDKNFIDEARTRSFYESGKWSNADREALYLKACDMMRRRCLTAQNMNTARDNGRTQFRHLLQTMGFDKVVVKYEDN</sequence>